<comment type="caution">
    <text evidence="1">The sequence shown here is derived from an EMBL/GenBank/DDBJ whole genome shotgun (WGS) entry which is preliminary data.</text>
</comment>
<organism evidence="1 2">
    <name type="scientific">Pedobacter paludis</name>
    <dbReference type="NCBI Taxonomy" id="2203212"/>
    <lineage>
        <taxon>Bacteria</taxon>
        <taxon>Pseudomonadati</taxon>
        <taxon>Bacteroidota</taxon>
        <taxon>Sphingobacteriia</taxon>
        <taxon>Sphingobacteriales</taxon>
        <taxon>Sphingobacteriaceae</taxon>
        <taxon>Pedobacter</taxon>
    </lineage>
</organism>
<dbReference type="EMBL" id="QGNY01000002">
    <property type="protein sequence ID" value="PWS32386.1"/>
    <property type="molecule type" value="Genomic_DNA"/>
</dbReference>
<gene>
    <name evidence="1" type="ORF">DF947_04680</name>
</gene>
<dbReference type="AlphaFoldDB" id="A0A317F4I3"/>
<evidence type="ECO:0000313" key="2">
    <source>
        <dbReference type="Proteomes" id="UP000245391"/>
    </source>
</evidence>
<proteinExistence type="predicted"/>
<name>A0A317F4I3_9SPHI</name>
<reference evidence="2" key="1">
    <citation type="submission" date="2018-05" db="EMBL/GenBank/DDBJ databases">
        <title>Pedobacter paludis sp. nov., isolated from wetland soil.</title>
        <authorList>
            <person name="Zhang Y."/>
        </authorList>
    </citation>
    <scope>NUCLEOTIDE SEQUENCE [LARGE SCALE GENOMIC DNA]</scope>
    <source>
        <strain evidence="2">R-8</strain>
    </source>
</reference>
<dbReference type="RefSeq" id="WP_109928561.1">
    <property type="nucleotide sequence ID" value="NZ_QGNY01000002.1"/>
</dbReference>
<dbReference type="Gene3D" id="2.160.20.120">
    <property type="match status" value="1"/>
</dbReference>
<dbReference type="Proteomes" id="UP000245391">
    <property type="component" value="Unassembled WGS sequence"/>
</dbReference>
<keyword evidence="2" id="KW-1185">Reference proteome</keyword>
<protein>
    <submittedName>
        <fullName evidence="1">Uncharacterized protein</fullName>
    </submittedName>
</protein>
<sequence>MKTSNKLLIVLALLLIIVPIIAIAINIKINYKYVVHEDYISKQEINNEPFNKKSAQRMAIPISKPFDYVIVNDAKNLRLEIHLNNSDVSGIKIPEYAKDYFNFDVDDKGILNITIKGNPYSGNQIPISIYAPKFKKINVSNSDLLVVTATSDSLEANMSKVQSFSLSGGITTNDNRGNVIRTVNDTKIGKLTINLINSNFSSDGHSYQDLIINTKGVSQIGLNGDENAKDRYSIKNLAVNTTDTAEVVINNININNLSGKISDHTKIQAPVANLKQLFKN</sequence>
<evidence type="ECO:0000313" key="1">
    <source>
        <dbReference type="EMBL" id="PWS32386.1"/>
    </source>
</evidence>
<accession>A0A317F4I3</accession>
<dbReference type="OrthoDB" id="704721at2"/>